<comment type="subcellular location">
    <subcellularLocation>
        <location evidence="2">Cell membrane</location>
        <topology evidence="2">Lipid-anchor</topology>
    </subcellularLocation>
</comment>
<dbReference type="InterPro" id="IPR010131">
    <property type="entry name" value="MdtP/NodT-like"/>
</dbReference>
<dbReference type="OrthoDB" id="9770517at2"/>
<evidence type="ECO:0000256" key="2">
    <source>
        <dbReference type="RuleBase" id="RU362097"/>
    </source>
</evidence>
<evidence type="ECO:0000256" key="3">
    <source>
        <dbReference type="SAM" id="Coils"/>
    </source>
</evidence>
<dbReference type="PANTHER" id="PTHR30203:SF30">
    <property type="entry name" value="OUTER MEMBRANE PROTEIN-RELATED"/>
    <property type="match status" value="1"/>
</dbReference>
<dbReference type="AlphaFoldDB" id="L8JXX6"/>
<keyword evidence="3" id="KW-0175">Coiled coil</keyword>
<dbReference type="eggNOG" id="COG1538">
    <property type="taxonomic scope" value="Bacteria"/>
</dbReference>
<dbReference type="STRING" id="1237149.C900_00108"/>
<name>L8JXX6_9BACT</name>
<evidence type="ECO:0000313" key="5">
    <source>
        <dbReference type="Proteomes" id="UP000011135"/>
    </source>
</evidence>
<dbReference type="GO" id="GO:0005886">
    <property type="term" value="C:plasma membrane"/>
    <property type="evidence" value="ECO:0007669"/>
    <property type="project" value="UniProtKB-SubCell"/>
</dbReference>
<feature type="coiled-coil region" evidence="3">
    <location>
        <begin position="438"/>
        <end position="465"/>
    </location>
</feature>
<dbReference type="PATRIC" id="fig|1237149.3.peg.871"/>
<dbReference type="SUPFAM" id="SSF56954">
    <property type="entry name" value="Outer membrane efflux proteins (OEP)"/>
    <property type="match status" value="1"/>
</dbReference>
<dbReference type="GO" id="GO:0015562">
    <property type="term" value="F:efflux transmembrane transporter activity"/>
    <property type="evidence" value="ECO:0007669"/>
    <property type="project" value="InterPro"/>
</dbReference>
<evidence type="ECO:0000313" key="4">
    <source>
        <dbReference type="EMBL" id="ELR73028.1"/>
    </source>
</evidence>
<gene>
    <name evidence="4" type="ORF">C900_00108</name>
</gene>
<evidence type="ECO:0000256" key="1">
    <source>
        <dbReference type="ARBA" id="ARBA00007613"/>
    </source>
</evidence>
<keyword evidence="2" id="KW-0564">Palmitate</keyword>
<organism evidence="4 5">
    <name type="scientific">Fulvivirga imtechensis AK7</name>
    <dbReference type="NCBI Taxonomy" id="1237149"/>
    <lineage>
        <taxon>Bacteria</taxon>
        <taxon>Pseudomonadati</taxon>
        <taxon>Bacteroidota</taxon>
        <taxon>Cytophagia</taxon>
        <taxon>Cytophagales</taxon>
        <taxon>Fulvivirgaceae</taxon>
        <taxon>Fulvivirga</taxon>
    </lineage>
</organism>
<reference evidence="4 5" key="1">
    <citation type="submission" date="2012-12" db="EMBL/GenBank/DDBJ databases">
        <title>Genome assembly of Fulvivirga imtechensis AK7.</title>
        <authorList>
            <person name="Nupur N."/>
            <person name="Khatri I."/>
            <person name="Kumar R."/>
            <person name="Subramanian S."/>
            <person name="Pinnaka A."/>
        </authorList>
    </citation>
    <scope>NUCLEOTIDE SEQUENCE [LARGE SCALE GENOMIC DNA]</scope>
    <source>
        <strain evidence="4 5">AK7</strain>
    </source>
</reference>
<keyword evidence="5" id="KW-1185">Reference proteome</keyword>
<dbReference type="Gene3D" id="2.20.200.10">
    <property type="entry name" value="Outer membrane efflux proteins (OEP)"/>
    <property type="match status" value="1"/>
</dbReference>
<keyword evidence="2" id="KW-1134">Transmembrane beta strand</keyword>
<dbReference type="InterPro" id="IPR003423">
    <property type="entry name" value="OMP_efflux"/>
</dbReference>
<dbReference type="RefSeq" id="WP_009578332.1">
    <property type="nucleotide sequence ID" value="NZ_AMZN01000010.1"/>
</dbReference>
<accession>L8JXX6</accession>
<dbReference type="EMBL" id="AMZN01000010">
    <property type="protein sequence ID" value="ELR73028.1"/>
    <property type="molecule type" value="Genomic_DNA"/>
</dbReference>
<dbReference type="Gene3D" id="1.20.1600.10">
    <property type="entry name" value="Outer membrane efflux proteins (OEP)"/>
    <property type="match status" value="1"/>
</dbReference>
<proteinExistence type="inferred from homology"/>
<protein>
    <submittedName>
        <fullName evidence="4">RND efflux system, outer membrane lipoprotein, NodT family</fullName>
    </submittedName>
</protein>
<keyword evidence="2" id="KW-0472">Membrane</keyword>
<keyword evidence="2 4" id="KW-0449">Lipoprotein</keyword>
<dbReference type="Proteomes" id="UP000011135">
    <property type="component" value="Unassembled WGS sequence"/>
</dbReference>
<comment type="similarity">
    <text evidence="1 2">Belongs to the outer membrane factor (OMF) (TC 1.B.17) family.</text>
</comment>
<sequence length="477" mass="53534">MNIQYIIKGLGIGVLVITINACVPELTNREANRTLPGKYPIDVADSVNSAKANWREYFHDPNLIALIDTALHNNQELNIVLQEMEVARSEVRERKGEYLPSVGIGAEAGLDKVGRYTRNGALEANNEIRPGKEFPEPFTELEAGLYASWEVDIWRKLRNAKKAAFTRYLATIEGRNFMVTNLIAEIATAYYELLALKSQLAIVQQNIKIQSDVLEIVKLQKQSARVTELAVKRFEAQVLATRSLQYALQQEIVETENEINYLVGRYSGTIPGDPNAFEDIILDSIRLGIPSQLLENRPDIRQAEFELAAANLDINIARADFYPSLGLKAGIGFQSFTPAYLVKTPQSLMYGLVGELSAPLVNRNAIKSRYYIANAKQAQAVYHYEQTVLKAYMEVVNQLASISNLANSYYLKLQQVDALTEAVEISNILFKSARADYMEVLLTQREALESKFELIETKKEQLDAKVNIYRALGGGWN</sequence>
<dbReference type="NCBIfam" id="TIGR01845">
    <property type="entry name" value="outer_NodT"/>
    <property type="match status" value="1"/>
</dbReference>
<dbReference type="Pfam" id="PF02321">
    <property type="entry name" value="OEP"/>
    <property type="match status" value="2"/>
</dbReference>
<comment type="caution">
    <text evidence="4">The sequence shown here is derived from an EMBL/GenBank/DDBJ whole genome shotgun (WGS) entry which is preliminary data.</text>
</comment>
<keyword evidence="2" id="KW-0812">Transmembrane</keyword>
<dbReference type="PANTHER" id="PTHR30203">
    <property type="entry name" value="OUTER MEMBRANE CATION EFFLUX PROTEIN"/>
    <property type="match status" value="1"/>
</dbReference>